<dbReference type="Proteomes" id="UP000234748">
    <property type="component" value="Unassembled WGS sequence"/>
</dbReference>
<name>A0A2N5M146_9BACI</name>
<protein>
    <submittedName>
        <fullName evidence="2">Uncharacterized protein</fullName>
    </submittedName>
</protein>
<evidence type="ECO:0000256" key="1">
    <source>
        <dbReference type="SAM" id="Phobius"/>
    </source>
</evidence>
<proteinExistence type="predicted"/>
<dbReference type="AlphaFoldDB" id="A0A2N5M146"/>
<reference evidence="2 3" key="1">
    <citation type="submission" date="2017-11" db="EMBL/GenBank/DDBJ databases">
        <title>Comparitive Functional Genomics of Dry Heat Resistant strains isolated from the Viking Spacecraft.</title>
        <authorList>
            <person name="Seuylemezian A."/>
            <person name="Cooper K."/>
            <person name="Vaishampayan P."/>
        </authorList>
    </citation>
    <scope>NUCLEOTIDE SEQUENCE [LARGE SCALE GENOMIC DNA]</scope>
    <source>
        <strain evidence="2 3">V1-29</strain>
    </source>
</reference>
<keyword evidence="3" id="KW-1185">Reference proteome</keyword>
<gene>
    <name evidence="2" type="ORF">CUU66_20715</name>
</gene>
<evidence type="ECO:0000313" key="2">
    <source>
        <dbReference type="EMBL" id="PLT28013.1"/>
    </source>
</evidence>
<feature type="transmembrane region" description="Helical" evidence="1">
    <location>
        <begin position="17"/>
        <end position="32"/>
    </location>
</feature>
<comment type="caution">
    <text evidence="2">The sequence shown here is derived from an EMBL/GenBank/DDBJ whole genome shotgun (WGS) entry which is preliminary data.</text>
</comment>
<accession>A0A2N5M146</accession>
<keyword evidence="1" id="KW-1133">Transmembrane helix</keyword>
<organism evidence="2 3">
    <name type="scientific">Peribacillus deserti</name>
    <dbReference type="NCBI Taxonomy" id="673318"/>
    <lineage>
        <taxon>Bacteria</taxon>
        <taxon>Bacillati</taxon>
        <taxon>Bacillota</taxon>
        <taxon>Bacilli</taxon>
        <taxon>Bacillales</taxon>
        <taxon>Bacillaceae</taxon>
        <taxon>Peribacillus</taxon>
    </lineage>
</organism>
<keyword evidence="1" id="KW-0472">Membrane</keyword>
<keyword evidence="1" id="KW-0812">Transmembrane</keyword>
<dbReference type="EMBL" id="PGUY01000069">
    <property type="protein sequence ID" value="PLT28013.1"/>
    <property type="molecule type" value="Genomic_DNA"/>
</dbReference>
<evidence type="ECO:0000313" key="3">
    <source>
        <dbReference type="Proteomes" id="UP000234748"/>
    </source>
</evidence>
<sequence>MSLLITILKFTYEDPEYRRLLFAIIIIMYIFYPDMGQENVHFPIYQKNPEPFSGPGKYLYFL</sequence>